<keyword evidence="9" id="KW-0998">Cell outer membrane</keyword>
<evidence type="ECO:0000259" key="13">
    <source>
        <dbReference type="Pfam" id="PF00263"/>
    </source>
</evidence>
<keyword evidence="4" id="KW-1134">Transmembrane beta strand</keyword>
<feature type="compositionally biased region" description="Polar residues" evidence="11">
    <location>
        <begin position="368"/>
        <end position="379"/>
    </location>
</feature>
<feature type="domain" description="GspD-like N0" evidence="15">
    <location>
        <begin position="76"/>
        <end position="147"/>
    </location>
</feature>
<protein>
    <submittedName>
        <fullName evidence="16">Type II secretion system protein GspD</fullName>
    </submittedName>
</protein>
<evidence type="ECO:0000256" key="12">
    <source>
        <dbReference type="SAM" id="SignalP"/>
    </source>
</evidence>
<evidence type="ECO:0000313" key="16">
    <source>
        <dbReference type="EMBL" id="ATB27365.1"/>
    </source>
</evidence>
<keyword evidence="17" id="KW-1185">Reference proteome</keyword>
<evidence type="ECO:0000256" key="6">
    <source>
        <dbReference type="ARBA" id="ARBA00022729"/>
    </source>
</evidence>
<keyword evidence="3 10" id="KW-0813">Transport</keyword>
<dbReference type="Gene3D" id="3.30.1370.120">
    <property type="match status" value="3"/>
</dbReference>
<keyword evidence="7" id="KW-0653">Protein transport</keyword>
<sequence>MKTLPSSLLLLCLLAMAPPALAQRRNLGGQTPEAAPTDRQIAPQGGSTNPESGSTGVRPTPSCEEVRRRARYNIYFDKVDIEKLVQTVSDATCRTFILPENVRGKISILGPENGRVEVDADQFYAAFLAALDANGLSVYQHGRFLKIVDKRAAKQNPIPTLLDDEAGYTTNEQMITKLFRIKNVEVEPLRGVLQQLVSKDGDTIPYPPDIIIINDVGSNVRRLERIIDQLDTRSASDEVRIIQVQYATAQDIAATVQKLFEQKGGAPGGQVSRGPRGTPAVMTPPGGSMGETMPTVGPTGSEGAGGPVTFSQMIPDERTNKLIVVASPAAFERIQSLVRELDIPTAGTEKINVYPLENANSEELASTLQTLSQGNTSTPGRRPVPVPTAPGVPRPAGATGAAELFSGEVKISADKGTNSLVIIASQSDYRSLVKVIRQLDKPRRQVFVEAVIMEVNLDRNNDFGLNLHSGYSLATPLGTGSGLLGTKYTSSGLPPSFSLANLASFGGFLAGLQGPVIPELKALGIDIPSFGLVLHAFQQSSDVNVLSTPHLLTSDNEEAEITVGQNVPFQSGFNPTSLGTGSGLGTGLGGTTGVGSLLGSLGGLGSLYAPITRQNVELKLTIKPQINESDFIRMAITEQTEEIASTDPVLGPTTSKRSAKTTVVAKDQETVVIGGIMQERTIESVSKVPVLGDIPLLGHLFRSNNQRKAKTNLLLFLTPYIIREQSDFRRIFQRKMAERQQFVEQFYGQVAGYDVPVDFSRKSGPLGRMRRVLTTEEQKIENGGPGQAGERILRPSGGSSAPSPGSPAREVSPGPEGSMTPAPTEEPAVVPPPYTPPPPENPEELRIQPGTGDQG</sequence>
<name>A0A250I6I2_9BACT</name>
<evidence type="ECO:0000259" key="15">
    <source>
        <dbReference type="Pfam" id="PF21305"/>
    </source>
</evidence>
<dbReference type="InterPro" id="IPR049371">
    <property type="entry name" value="GspD-like_N0"/>
</dbReference>
<evidence type="ECO:0000256" key="1">
    <source>
        <dbReference type="ARBA" id="ARBA00004442"/>
    </source>
</evidence>
<dbReference type="KEGG" id="mbd:MEBOL_000803"/>
<evidence type="ECO:0000256" key="10">
    <source>
        <dbReference type="RuleBase" id="RU004004"/>
    </source>
</evidence>
<dbReference type="Pfam" id="PF03958">
    <property type="entry name" value="Secretin_N"/>
    <property type="match status" value="2"/>
</dbReference>
<dbReference type="InterPro" id="IPR005644">
    <property type="entry name" value="NolW-like"/>
</dbReference>
<dbReference type="InterPro" id="IPR004846">
    <property type="entry name" value="T2SS/T3SS_dom"/>
</dbReference>
<feature type="signal peptide" evidence="12">
    <location>
        <begin position="1"/>
        <end position="22"/>
    </location>
</feature>
<feature type="domain" description="Type II/III secretion system secretin-like" evidence="13">
    <location>
        <begin position="536"/>
        <end position="723"/>
    </location>
</feature>
<evidence type="ECO:0000259" key="14">
    <source>
        <dbReference type="Pfam" id="PF03958"/>
    </source>
</evidence>
<gene>
    <name evidence="16" type="ORF">MEBOL_000803</name>
</gene>
<dbReference type="Pfam" id="PF00263">
    <property type="entry name" value="Secretin"/>
    <property type="match status" value="1"/>
</dbReference>
<dbReference type="Pfam" id="PF21305">
    <property type="entry name" value="type_II_gspD_N0"/>
    <property type="match status" value="1"/>
</dbReference>
<dbReference type="GO" id="GO:0009279">
    <property type="term" value="C:cell outer membrane"/>
    <property type="evidence" value="ECO:0007669"/>
    <property type="project" value="UniProtKB-SubCell"/>
</dbReference>
<dbReference type="GO" id="GO:0015627">
    <property type="term" value="C:type II protein secretion system complex"/>
    <property type="evidence" value="ECO:0007669"/>
    <property type="project" value="InterPro"/>
</dbReference>
<feature type="region of interest" description="Disordered" evidence="11">
    <location>
        <begin position="263"/>
        <end position="287"/>
    </location>
</feature>
<comment type="similarity">
    <text evidence="2">Belongs to the bacterial secretin family. GSP D subfamily.</text>
</comment>
<feature type="compositionally biased region" description="Polar residues" evidence="11">
    <location>
        <begin position="45"/>
        <end position="57"/>
    </location>
</feature>
<evidence type="ECO:0000256" key="2">
    <source>
        <dbReference type="ARBA" id="ARBA00006980"/>
    </source>
</evidence>
<evidence type="ECO:0000256" key="11">
    <source>
        <dbReference type="SAM" id="MobiDB-lite"/>
    </source>
</evidence>
<reference evidence="16 17" key="1">
    <citation type="submission" date="2017-06" db="EMBL/GenBank/DDBJ databases">
        <authorList>
            <person name="Kim H.J."/>
            <person name="Triplett B.A."/>
        </authorList>
    </citation>
    <scope>NUCLEOTIDE SEQUENCE [LARGE SCALE GENOMIC DNA]</scope>
    <source>
        <strain evidence="16 17">DSM 14713</strain>
    </source>
</reference>
<evidence type="ECO:0000256" key="8">
    <source>
        <dbReference type="ARBA" id="ARBA00023136"/>
    </source>
</evidence>
<evidence type="ECO:0000256" key="9">
    <source>
        <dbReference type="ARBA" id="ARBA00023237"/>
    </source>
</evidence>
<dbReference type="EMBL" id="CP022163">
    <property type="protein sequence ID" value="ATB27365.1"/>
    <property type="molecule type" value="Genomic_DNA"/>
</dbReference>
<organism evidence="16 17">
    <name type="scientific">Melittangium boletus DSM 14713</name>
    <dbReference type="NCBI Taxonomy" id="1294270"/>
    <lineage>
        <taxon>Bacteria</taxon>
        <taxon>Pseudomonadati</taxon>
        <taxon>Myxococcota</taxon>
        <taxon>Myxococcia</taxon>
        <taxon>Myxococcales</taxon>
        <taxon>Cystobacterineae</taxon>
        <taxon>Archangiaceae</taxon>
        <taxon>Melittangium</taxon>
    </lineage>
</organism>
<evidence type="ECO:0000256" key="5">
    <source>
        <dbReference type="ARBA" id="ARBA00022692"/>
    </source>
</evidence>
<feature type="region of interest" description="Disordered" evidence="11">
    <location>
        <begin position="368"/>
        <end position="395"/>
    </location>
</feature>
<feature type="compositionally biased region" description="Pro residues" evidence="11">
    <location>
        <begin position="829"/>
        <end position="840"/>
    </location>
</feature>
<dbReference type="GO" id="GO:0015628">
    <property type="term" value="P:protein secretion by the type II secretion system"/>
    <property type="evidence" value="ECO:0007669"/>
    <property type="project" value="InterPro"/>
</dbReference>
<feature type="region of interest" description="Disordered" evidence="11">
    <location>
        <begin position="26"/>
        <end position="63"/>
    </location>
</feature>
<feature type="domain" description="NolW-like" evidence="14">
    <location>
        <begin position="239"/>
        <end position="345"/>
    </location>
</feature>
<dbReference type="PRINTS" id="PR00811">
    <property type="entry name" value="BCTERIALGSPD"/>
</dbReference>
<feature type="region of interest" description="Disordered" evidence="11">
    <location>
        <begin position="775"/>
        <end position="855"/>
    </location>
</feature>
<dbReference type="AlphaFoldDB" id="A0A250I6I2"/>
<dbReference type="PANTHER" id="PTHR30332:SF24">
    <property type="entry name" value="SECRETIN GSPD-RELATED"/>
    <property type="match status" value="1"/>
</dbReference>
<feature type="chain" id="PRO_5013213417" evidence="12">
    <location>
        <begin position="23"/>
        <end position="855"/>
    </location>
</feature>
<keyword evidence="5" id="KW-0812">Transmembrane</keyword>
<dbReference type="Proteomes" id="UP000217289">
    <property type="component" value="Chromosome"/>
</dbReference>
<dbReference type="RefSeq" id="WP_095976176.1">
    <property type="nucleotide sequence ID" value="NZ_CP022163.1"/>
</dbReference>
<accession>A0A250I6I2</accession>
<evidence type="ECO:0000256" key="4">
    <source>
        <dbReference type="ARBA" id="ARBA00022452"/>
    </source>
</evidence>
<dbReference type="InterPro" id="IPR013356">
    <property type="entry name" value="T2SS_GspD"/>
</dbReference>
<keyword evidence="8" id="KW-0472">Membrane</keyword>
<feature type="domain" description="NolW-like" evidence="14">
    <location>
        <begin position="353"/>
        <end position="445"/>
    </location>
</feature>
<dbReference type="InterPro" id="IPR050810">
    <property type="entry name" value="Bact_Secretion_Sys_Channel"/>
</dbReference>
<evidence type="ECO:0000313" key="17">
    <source>
        <dbReference type="Proteomes" id="UP000217289"/>
    </source>
</evidence>
<dbReference type="InterPro" id="IPR038591">
    <property type="entry name" value="NolW-like_sf"/>
</dbReference>
<dbReference type="PANTHER" id="PTHR30332">
    <property type="entry name" value="PROBABLE GENERAL SECRETION PATHWAY PROTEIN D"/>
    <property type="match status" value="1"/>
</dbReference>
<dbReference type="InterPro" id="IPR001775">
    <property type="entry name" value="GspD/PilQ"/>
</dbReference>
<comment type="subcellular location">
    <subcellularLocation>
        <location evidence="1 10">Cell outer membrane</location>
    </subcellularLocation>
</comment>
<evidence type="ECO:0000256" key="7">
    <source>
        <dbReference type="ARBA" id="ARBA00022927"/>
    </source>
</evidence>
<evidence type="ECO:0000256" key="3">
    <source>
        <dbReference type="ARBA" id="ARBA00022448"/>
    </source>
</evidence>
<proteinExistence type="inferred from homology"/>
<feature type="compositionally biased region" description="Pro residues" evidence="11">
    <location>
        <begin position="382"/>
        <end position="393"/>
    </location>
</feature>
<dbReference type="OrthoDB" id="9775455at2"/>
<feature type="compositionally biased region" description="Low complexity" evidence="11">
    <location>
        <begin position="795"/>
        <end position="808"/>
    </location>
</feature>
<dbReference type="NCBIfam" id="TIGR02517">
    <property type="entry name" value="type_II_gspD"/>
    <property type="match status" value="1"/>
</dbReference>
<keyword evidence="6 12" id="KW-0732">Signal</keyword>